<dbReference type="Proteomes" id="UP000828251">
    <property type="component" value="Unassembled WGS sequence"/>
</dbReference>
<comment type="caution">
    <text evidence="1">The sequence shown here is derived from an EMBL/GenBank/DDBJ whole genome shotgun (WGS) entry which is preliminary data.</text>
</comment>
<evidence type="ECO:0000313" key="2">
    <source>
        <dbReference type="Proteomes" id="UP000828251"/>
    </source>
</evidence>
<dbReference type="PANTHER" id="PTHR47555:SF2">
    <property type="entry name" value="N-ACETYLGLUCOSAMINYL TRANSFERASE COMPONENT FAMILY PROTEIN _ GPI1 FAMILY PROTEIN"/>
    <property type="match status" value="1"/>
</dbReference>
<sequence length="72" mass="8439">MALCLNKFRLYYTKLPTYGAHHFSLRYWNSSEHGKASPNKPQWVDELQQKQPLNDMDTVVLAINMVERSAKK</sequence>
<keyword evidence="2" id="KW-1185">Reference proteome</keyword>
<dbReference type="PANTHER" id="PTHR47555">
    <property type="entry name" value="N-ACETYLGLUCOSAMINYL TRANSFERASE COMPONENT FAMILY PROTEIN / GPI1 FAMILY PROTEIN"/>
    <property type="match status" value="1"/>
</dbReference>
<reference evidence="1 2" key="1">
    <citation type="journal article" date="2021" name="Plant Biotechnol. J.">
        <title>Multi-omics assisted identification of the key and species-specific regulatory components of drought-tolerant mechanisms in Gossypium stocksii.</title>
        <authorList>
            <person name="Yu D."/>
            <person name="Ke L."/>
            <person name="Zhang D."/>
            <person name="Wu Y."/>
            <person name="Sun Y."/>
            <person name="Mei J."/>
            <person name="Sun J."/>
            <person name="Sun Y."/>
        </authorList>
    </citation>
    <scope>NUCLEOTIDE SEQUENCE [LARGE SCALE GENOMIC DNA]</scope>
    <source>
        <strain evidence="2">cv. E1</strain>
        <tissue evidence="1">Leaf</tissue>
    </source>
</reference>
<accession>A0A9D3WLB0</accession>
<dbReference type="AlphaFoldDB" id="A0A9D3WLB0"/>
<name>A0A9D3WLB0_9ROSI</name>
<protein>
    <submittedName>
        <fullName evidence="1">Uncharacterized protein</fullName>
    </submittedName>
</protein>
<dbReference type="EMBL" id="JAIQCV010000001">
    <property type="protein sequence ID" value="KAH1131215.1"/>
    <property type="molecule type" value="Genomic_DNA"/>
</dbReference>
<organism evidence="1 2">
    <name type="scientific">Gossypium stocksii</name>
    <dbReference type="NCBI Taxonomy" id="47602"/>
    <lineage>
        <taxon>Eukaryota</taxon>
        <taxon>Viridiplantae</taxon>
        <taxon>Streptophyta</taxon>
        <taxon>Embryophyta</taxon>
        <taxon>Tracheophyta</taxon>
        <taxon>Spermatophyta</taxon>
        <taxon>Magnoliopsida</taxon>
        <taxon>eudicotyledons</taxon>
        <taxon>Gunneridae</taxon>
        <taxon>Pentapetalae</taxon>
        <taxon>rosids</taxon>
        <taxon>malvids</taxon>
        <taxon>Malvales</taxon>
        <taxon>Malvaceae</taxon>
        <taxon>Malvoideae</taxon>
        <taxon>Gossypium</taxon>
    </lineage>
</organism>
<evidence type="ECO:0000313" key="1">
    <source>
        <dbReference type="EMBL" id="KAH1131215.1"/>
    </source>
</evidence>
<proteinExistence type="predicted"/>
<gene>
    <name evidence="1" type="ORF">J1N35_002593</name>
</gene>